<evidence type="ECO:0000313" key="1">
    <source>
        <dbReference type="EMBL" id="CAG7832579.1"/>
    </source>
</evidence>
<reference evidence="1" key="1">
    <citation type="submission" date="2021-06" db="EMBL/GenBank/DDBJ databases">
        <authorList>
            <person name="Hodson N. C."/>
            <person name="Mongue J. A."/>
            <person name="Jaron S. K."/>
        </authorList>
    </citation>
    <scope>NUCLEOTIDE SEQUENCE</scope>
</reference>
<accession>A0A8J2LHH6</accession>
<proteinExistence type="predicted"/>
<name>A0A8J2LHH6_9HEXA</name>
<gene>
    <name evidence="1" type="ORF">AFUS01_LOCUS42259</name>
</gene>
<protein>
    <submittedName>
        <fullName evidence="1">Uncharacterized protein</fullName>
    </submittedName>
</protein>
<dbReference type="Proteomes" id="UP000708208">
    <property type="component" value="Unassembled WGS sequence"/>
</dbReference>
<keyword evidence="2" id="KW-1185">Reference proteome</keyword>
<comment type="caution">
    <text evidence="1">The sequence shown here is derived from an EMBL/GenBank/DDBJ whole genome shotgun (WGS) entry which is preliminary data.</text>
</comment>
<dbReference type="EMBL" id="CAJVCH010565830">
    <property type="protein sequence ID" value="CAG7832579.1"/>
    <property type="molecule type" value="Genomic_DNA"/>
</dbReference>
<dbReference type="AlphaFoldDB" id="A0A8J2LHH6"/>
<sequence>MVAHIFLVNLKDVELLKTCRLVSKSWNADATVSLRTWSKVTLMEGNTEFMKFGALLRRRASRRVEQLPSPFRNIHADGSAYTDAAFINLLLQPELTITGLNLDLCEVNRKLDETKLGCVLDANKLTITSLNIYGSLSGDLNESLFANCEFKFPALRHLQFKDHCQYCACVPIVKNILSLSVPERVTFIISDGDILISLLPQEKVDHLKHLTLDIGPISTMAWRHLGKLRFGELRRFCFWPICITDDEPDHVEQWHLLCKNVSQSLEDFDFETDNNFTLSTDSELTFPNLQIIKLWDQNALYEFTPRRFPSLSKVICCVSSYLRDLNMTNDVVPHRGVQCLQICFGKSSIRSPDEETWHLLTYLGRQFPNVLLLGIDVPRFCESAMSIIYEAFPKITTLILNGSCDFFVLSGTRRPNLFKPVEQIHDRKSIMDFLDLKKILLGRNFSLEPDMINLCMAKIPKLKHLEFYWNKSLSASLFQDSVRHLETIIISNSTTDAYRADMEQVSKLIPNAVTR</sequence>
<organism evidence="1 2">
    <name type="scientific">Allacma fusca</name>
    <dbReference type="NCBI Taxonomy" id="39272"/>
    <lineage>
        <taxon>Eukaryota</taxon>
        <taxon>Metazoa</taxon>
        <taxon>Ecdysozoa</taxon>
        <taxon>Arthropoda</taxon>
        <taxon>Hexapoda</taxon>
        <taxon>Collembola</taxon>
        <taxon>Symphypleona</taxon>
        <taxon>Sminthuridae</taxon>
        <taxon>Allacma</taxon>
    </lineage>
</organism>
<evidence type="ECO:0000313" key="2">
    <source>
        <dbReference type="Proteomes" id="UP000708208"/>
    </source>
</evidence>